<dbReference type="InterPro" id="IPR012910">
    <property type="entry name" value="Plug_dom"/>
</dbReference>
<dbReference type="RefSeq" id="WP_111600442.1">
    <property type="nucleotide sequence ID" value="NZ_QLLL01000015.1"/>
</dbReference>
<keyword evidence="6 8" id="KW-0472">Membrane</keyword>
<dbReference type="InterPro" id="IPR008969">
    <property type="entry name" value="CarboxyPept-like_regulatory"/>
</dbReference>
<dbReference type="EMBL" id="QLLL01000015">
    <property type="protein sequence ID" value="RAI97561.1"/>
    <property type="molecule type" value="Genomic_DNA"/>
</dbReference>
<dbReference type="Pfam" id="PF13715">
    <property type="entry name" value="CarbopepD_reg_2"/>
    <property type="match status" value="1"/>
</dbReference>
<reference evidence="11 12" key="1">
    <citation type="submission" date="2018-06" db="EMBL/GenBank/DDBJ databases">
        <title>Genomic Encyclopedia of Archaeal and Bacterial Type Strains, Phase II (KMG-II): from individual species to whole genera.</title>
        <authorList>
            <person name="Goeker M."/>
        </authorList>
    </citation>
    <scope>NUCLEOTIDE SEQUENCE [LARGE SCALE GENOMIC DNA]</scope>
    <source>
        <strain evidence="11 12">DSM 23857</strain>
    </source>
</reference>
<dbReference type="GO" id="GO:0009279">
    <property type="term" value="C:cell outer membrane"/>
    <property type="evidence" value="ECO:0007669"/>
    <property type="project" value="UniProtKB-SubCell"/>
</dbReference>
<name>A0A327Q1G0_9BACT</name>
<dbReference type="Gene3D" id="2.170.130.10">
    <property type="entry name" value="TonB-dependent receptor, plug domain"/>
    <property type="match status" value="1"/>
</dbReference>
<dbReference type="GO" id="GO:0015344">
    <property type="term" value="F:siderophore uptake transmembrane transporter activity"/>
    <property type="evidence" value="ECO:0007669"/>
    <property type="project" value="TreeGrafter"/>
</dbReference>
<evidence type="ECO:0000256" key="7">
    <source>
        <dbReference type="ARBA" id="ARBA00023237"/>
    </source>
</evidence>
<feature type="domain" description="TonB-dependent receptor plug" evidence="10">
    <location>
        <begin position="125"/>
        <end position="227"/>
    </location>
</feature>
<evidence type="ECO:0000256" key="3">
    <source>
        <dbReference type="ARBA" id="ARBA00022452"/>
    </source>
</evidence>
<comment type="caution">
    <text evidence="11">The sequence shown here is derived from an EMBL/GenBank/DDBJ whole genome shotgun (WGS) entry which is preliminary data.</text>
</comment>
<keyword evidence="4 8" id="KW-0812">Transmembrane</keyword>
<organism evidence="11 12">
    <name type="scientific">Chitinophaga skermanii</name>
    <dbReference type="NCBI Taxonomy" id="331697"/>
    <lineage>
        <taxon>Bacteria</taxon>
        <taxon>Pseudomonadati</taxon>
        <taxon>Bacteroidota</taxon>
        <taxon>Chitinophagia</taxon>
        <taxon>Chitinophagales</taxon>
        <taxon>Chitinophagaceae</taxon>
        <taxon>Chitinophaga</taxon>
    </lineage>
</organism>
<evidence type="ECO:0000256" key="8">
    <source>
        <dbReference type="PROSITE-ProRule" id="PRU01360"/>
    </source>
</evidence>
<gene>
    <name evidence="11" type="ORF">LX64_05069</name>
</gene>
<dbReference type="Proteomes" id="UP000249547">
    <property type="component" value="Unassembled WGS sequence"/>
</dbReference>
<evidence type="ECO:0000313" key="11">
    <source>
        <dbReference type="EMBL" id="RAI97561.1"/>
    </source>
</evidence>
<evidence type="ECO:0000313" key="12">
    <source>
        <dbReference type="Proteomes" id="UP000249547"/>
    </source>
</evidence>
<dbReference type="PANTHER" id="PTHR30069">
    <property type="entry name" value="TONB-DEPENDENT OUTER MEMBRANE RECEPTOR"/>
    <property type="match status" value="1"/>
</dbReference>
<dbReference type="Gene3D" id="2.60.40.1120">
    <property type="entry name" value="Carboxypeptidase-like, regulatory domain"/>
    <property type="match status" value="1"/>
</dbReference>
<feature type="signal peptide" evidence="9">
    <location>
        <begin position="1"/>
        <end position="26"/>
    </location>
</feature>
<dbReference type="PANTHER" id="PTHR30069:SF29">
    <property type="entry name" value="HEMOGLOBIN AND HEMOGLOBIN-HAPTOGLOBIN-BINDING PROTEIN 1-RELATED"/>
    <property type="match status" value="1"/>
</dbReference>
<dbReference type="InterPro" id="IPR039426">
    <property type="entry name" value="TonB-dep_rcpt-like"/>
</dbReference>
<comment type="subcellular location">
    <subcellularLocation>
        <location evidence="1 8">Cell outer membrane</location>
        <topology evidence="1 8">Multi-pass membrane protein</topology>
    </subcellularLocation>
</comment>
<keyword evidence="11" id="KW-0675">Receptor</keyword>
<sequence>MKALTKVHTYLLAGILLLLLPTITQAQHTHFQGTVKAHNTPIIGATVSLVNTTYQTITDENGQFIFKDVPAGKYTVNIRFMGFEQFTKQIELPLSKALHVTLTENSEQLNGVTVEGKNTVQTLNRQAYNITALDAKKLHNTTLDLSHALDKVAGVRVREAGGVGSSFNLSLNGFTGRQVKVFIDGVPMDNFGSSFQLNNIPINLAERIEVYKGVVPIWLGADALGGAINIVTGNSYRNYVDVSYSYGSFNTHKSSVSAGYTAKNGFTVQVNAFQNYSDNNYWVTAEVADLASGLYYDKRVRRFHDNYHNETIIAQVGVVGKKYADRLMFGFTAAQSRADIQTGARMISVFGDYFRKGNTLLPSLKYQKNDLFVKGLNVSFTGNINLGTEQNVDTVARRYNWLGEFSVKPSPGSERERSLYKFRNNNGITTTNISYKLNEYNSFGLSHVFTTFNRKGSDATSPNSQSLKQPRKTQKHILGLGYKLDASPKWSMSVFAKEYLQQNTSSLAYTVDSLGWGNTAYKEQTKSFTKTGYGIATSYYITPKLQLKGSYEKSYRLPENEELFGDVINLEGVDTLRPESSHNINLGVYYQVPTNDMHRLIVEANFILREASDFIRPGLNTNGTKQVMTNQRDVRNTGFDAAITYSFLRRLNIGANVTYQNIRNTTRFENGAKVESAVYKDRMPNMPYLFGNGNAAYTFINFGKKGNNLTFIYDILFVEQYYLRWPSQGTADTKYIIPRQIAHDASVVYTMKEGRYNIAVACKNFTDSNLYDNFSLQKPSRSFNVKFRYSIYQ</sequence>
<accession>A0A327Q1G0</accession>
<dbReference type="InterPro" id="IPR036942">
    <property type="entry name" value="Beta-barrel_TonB_sf"/>
</dbReference>
<evidence type="ECO:0000256" key="6">
    <source>
        <dbReference type="ARBA" id="ARBA00023136"/>
    </source>
</evidence>
<keyword evidence="5 9" id="KW-0732">Signal</keyword>
<evidence type="ECO:0000256" key="9">
    <source>
        <dbReference type="SAM" id="SignalP"/>
    </source>
</evidence>
<dbReference type="SUPFAM" id="SSF56935">
    <property type="entry name" value="Porins"/>
    <property type="match status" value="1"/>
</dbReference>
<dbReference type="InterPro" id="IPR037066">
    <property type="entry name" value="Plug_dom_sf"/>
</dbReference>
<evidence type="ECO:0000256" key="1">
    <source>
        <dbReference type="ARBA" id="ARBA00004571"/>
    </source>
</evidence>
<keyword evidence="7 8" id="KW-0998">Cell outer membrane</keyword>
<evidence type="ECO:0000256" key="2">
    <source>
        <dbReference type="ARBA" id="ARBA00022448"/>
    </source>
</evidence>
<keyword evidence="12" id="KW-1185">Reference proteome</keyword>
<dbReference type="SUPFAM" id="SSF49464">
    <property type="entry name" value="Carboxypeptidase regulatory domain-like"/>
    <property type="match status" value="1"/>
</dbReference>
<comment type="similarity">
    <text evidence="8">Belongs to the TonB-dependent receptor family.</text>
</comment>
<dbReference type="Gene3D" id="2.40.170.20">
    <property type="entry name" value="TonB-dependent receptor, beta-barrel domain"/>
    <property type="match status" value="1"/>
</dbReference>
<evidence type="ECO:0000256" key="4">
    <source>
        <dbReference type="ARBA" id="ARBA00022692"/>
    </source>
</evidence>
<keyword evidence="3 8" id="KW-1134">Transmembrane beta strand</keyword>
<evidence type="ECO:0000256" key="5">
    <source>
        <dbReference type="ARBA" id="ARBA00022729"/>
    </source>
</evidence>
<dbReference type="GO" id="GO:0044718">
    <property type="term" value="P:siderophore transmembrane transport"/>
    <property type="evidence" value="ECO:0007669"/>
    <property type="project" value="TreeGrafter"/>
</dbReference>
<dbReference type="AlphaFoldDB" id="A0A327Q1G0"/>
<dbReference type="PROSITE" id="PS52016">
    <property type="entry name" value="TONB_DEPENDENT_REC_3"/>
    <property type="match status" value="1"/>
</dbReference>
<evidence type="ECO:0000259" key="10">
    <source>
        <dbReference type="Pfam" id="PF07715"/>
    </source>
</evidence>
<protein>
    <submittedName>
        <fullName evidence="11">Outer membrane receptor protein involved in Fe transport</fullName>
    </submittedName>
</protein>
<proteinExistence type="inferred from homology"/>
<dbReference type="Pfam" id="PF07715">
    <property type="entry name" value="Plug"/>
    <property type="match status" value="1"/>
</dbReference>
<keyword evidence="2 8" id="KW-0813">Transport</keyword>
<feature type="chain" id="PRO_5016337199" evidence="9">
    <location>
        <begin position="27"/>
        <end position="793"/>
    </location>
</feature>
<dbReference type="OrthoDB" id="9812892at2"/>